<feature type="signal peptide" evidence="1">
    <location>
        <begin position="1"/>
        <end position="15"/>
    </location>
</feature>
<evidence type="ECO:0000256" key="1">
    <source>
        <dbReference type="SAM" id="SignalP"/>
    </source>
</evidence>
<evidence type="ECO:0000313" key="3">
    <source>
        <dbReference type="Proteomes" id="UP000250321"/>
    </source>
</evidence>
<name>A0A314Y124_PRUYE</name>
<dbReference type="Proteomes" id="UP000250321">
    <property type="component" value="Unassembled WGS sequence"/>
</dbReference>
<sequence>MILLAQTVFLSPVICWRSGPVSITFSSVEVGEEKFKIKAVVVSITEKKSKLVQQVLCPN</sequence>
<keyword evidence="1" id="KW-0732">Signal</keyword>
<proteinExistence type="predicted"/>
<protein>
    <submittedName>
        <fullName evidence="2">Uncharacterized protein</fullName>
    </submittedName>
</protein>
<gene>
    <name evidence="2" type="ORF">Pyn_28228</name>
</gene>
<accession>A0A314Y124</accession>
<dbReference type="EMBL" id="PJQY01001888">
    <property type="protein sequence ID" value="PQP98558.1"/>
    <property type="molecule type" value="Genomic_DNA"/>
</dbReference>
<reference evidence="2 3" key="1">
    <citation type="submission" date="2018-02" db="EMBL/GenBank/DDBJ databases">
        <title>Draft genome of wild Prunus yedoensis var. nudiflora.</title>
        <authorList>
            <person name="Baek S."/>
            <person name="Kim J.-H."/>
            <person name="Choi K."/>
            <person name="Kim G.-B."/>
            <person name="Cho A."/>
            <person name="Jang H."/>
            <person name="Shin C.-H."/>
            <person name="Yu H.-J."/>
            <person name="Mun J.-H."/>
        </authorList>
    </citation>
    <scope>NUCLEOTIDE SEQUENCE [LARGE SCALE GENOMIC DNA]</scope>
    <source>
        <strain evidence="3">cv. Jeju island</strain>
        <tissue evidence="2">Leaf</tissue>
    </source>
</reference>
<feature type="chain" id="PRO_5016436770" evidence="1">
    <location>
        <begin position="16"/>
        <end position="59"/>
    </location>
</feature>
<organism evidence="2 3">
    <name type="scientific">Prunus yedoensis var. nudiflora</name>
    <dbReference type="NCBI Taxonomy" id="2094558"/>
    <lineage>
        <taxon>Eukaryota</taxon>
        <taxon>Viridiplantae</taxon>
        <taxon>Streptophyta</taxon>
        <taxon>Embryophyta</taxon>
        <taxon>Tracheophyta</taxon>
        <taxon>Spermatophyta</taxon>
        <taxon>Magnoliopsida</taxon>
        <taxon>eudicotyledons</taxon>
        <taxon>Gunneridae</taxon>
        <taxon>Pentapetalae</taxon>
        <taxon>rosids</taxon>
        <taxon>fabids</taxon>
        <taxon>Rosales</taxon>
        <taxon>Rosaceae</taxon>
        <taxon>Amygdaloideae</taxon>
        <taxon>Amygdaleae</taxon>
        <taxon>Prunus</taxon>
    </lineage>
</organism>
<comment type="caution">
    <text evidence="2">The sequence shown here is derived from an EMBL/GenBank/DDBJ whole genome shotgun (WGS) entry which is preliminary data.</text>
</comment>
<evidence type="ECO:0000313" key="2">
    <source>
        <dbReference type="EMBL" id="PQP98558.1"/>
    </source>
</evidence>
<keyword evidence="3" id="KW-1185">Reference proteome</keyword>
<dbReference type="AlphaFoldDB" id="A0A314Y124"/>